<dbReference type="Gene3D" id="2.60.120.10">
    <property type="entry name" value="Jelly Rolls"/>
    <property type="match status" value="1"/>
</dbReference>
<evidence type="ECO:0000256" key="1">
    <source>
        <dbReference type="ARBA" id="ARBA00006115"/>
    </source>
</evidence>
<dbReference type="InterPro" id="IPR029044">
    <property type="entry name" value="Nucleotide-diphossugar_trans"/>
</dbReference>
<proteinExistence type="inferred from homology"/>
<protein>
    <recommendedName>
        <fullName evidence="2">mannose-1-phosphate guanylyltransferase</fullName>
        <ecNumber evidence="2">2.7.7.13</ecNumber>
    </recommendedName>
</protein>
<dbReference type="InterPro" id="IPR006375">
    <property type="entry name" value="Man1P_GuaTrfase/Man6P_Isoase"/>
</dbReference>
<dbReference type="EC" id="2.7.7.13" evidence="2"/>
<dbReference type="CDD" id="cd02213">
    <property type="entry name" value="cupin_PMI_typeII_C"/>
    <property type="match status" value="1"/>
</dbReference>
<keyword evidence="4 12" id="KW-0548">Nucleotidyltransferase</keyword>
<organism evidence="12 13">
    <name type="scientific">Helicobacter mastomyrinus</name>
    <dbReference type="NCBI Taxonomy" id="287948"/>
    <lineage>
        <taxon>Bacteria</taxon>
        <taxon>Pseudomonadati</taxon>
        <taxon>Campylobacterota</taxon>
        <taxon>Epsilonproteobacteria</taxon>
        <taxon>Campylobacterales</taxon>
        <taxon>Helicobacteraceae</taxon>
        <taxon>Helicobacter</taxon>
    </lineage>
</organism>
<dbReference type="GO" id="GO:0004476">
    <property type="term" value="F:mannose-6-phosphate isomerase activity"/>
    <property type="evidence" value="ECO:0007669"/>
    <property type="project" value="UniProtKB-EC"/>
</dbReference>
<feature type="domain" description="Nucleotidyl transferase" evidence="9">
    <location>
        <begin position="5"/>
        <end position="285"/>
    </location>
</feature>
<comment type="similarity">
    <text evidence="1 8">Belongs to the mannose-6-phosphate isomerase type 2 family.</text>
</comment>
<dbReference type="SUPFAM" id="SSF51182">
    <property type="entry name" value="RmlC-like cupins"/>
    <property type="match status" value="1"/>
</dbReference>
<evidence type="ECO:0000256" key="8">
    <source>
        <dbReference type="RuleBase" id="RU004190"/>
    </source>
</evidence>
<accession>A0ABZ3F8T5</accession>
<dbReference type="InterPro" id="IPR005835">
    <property type="entry name" value="NTP_transferase_dom"/>
</dbReference>
<dbReference type="NCBIfam" id="TIGR01479">
    <property type="entry name" value="GMP_PMI"/>
    <property type="match status" value="1"/>
</dbReference>
<keyword evidence="13" id="KW-1185">Reference proteome</keyword>
<dbReference type="InterPro" id="IPR001538">
    <property type="entry name" value="Man6P_isomerase-2_C"/>
</dbReference>
<evidence type="ECO:0000256" key="6">
    <source>
        <dbReference type="ARBA" id="ARBA00023134"/>
    </source>
</evidence>
<evidence type="ECO:0000256" key="3">
    <source>
        <dbReference type="ARBA" id="ARBA00022679"/>
    </source>
</evidence>
<dbReference type="GO" id="GO:0004475">
    <property type="term" value="F:mannose-1-phosphate guanylyltransferase (GTP) activity"/>
    <property type="evidence" value="ECO:0007669"/>
    <property type="project" value="UniProtKB-EC"/>
</dbReference>
<dbReference type="Gene3D" id="3.90.550.10">
    <property type="entry name" value="Spore Coat Polysaccharide Biosynthesis Protein SpsA, Chain A"/>
    <property type="match status" value="1"/>
</dbReference>
<evidence type="ECO:0000256" key="2">
    <source>
        <dbReference type="ARBA" id="ARBA00012387"/>
    </source>
</evidence>
<dbReference type="Pfam" id="PF22640">
    <property type="entry name" value="ManC_GMP_beta-helix"/>
    <property type="match status" value="1"/>
</dbReference>
<feature type="domain" description="Mannose-6-phosphate isomerase type II C-terminal" evidence="10">
    <location>
        <begin position="359"/>
        <end position="471"/>
    </location>
</feature>
<name>A0ABZ3F8T5_9HELI</name>
<feature type="domain" description="MannoseP isomerase/GMP-like beta-helix" evidence="11">
    <location>
        <begin position="304"/>
        <end position="353"/>
    </location>
</feature>
<evidence type="ECO:0000256" key="4">
    <source>
        <dbReference type="ARBA" id="ARBA00022695"/>
    </source>
</evidence>
<dbReference type="PANTHER" id="PTHR46390">
    <property type="entry name" value="MANNOSE-1-PHOSPHATE GUANYLYLTRANSFERASE"/>
    <property type="match status" value="1"/>
</dbReference>
<dbReference type="PANTHER" id="PTHR46390:SF1">
    <property type="entry name" value="MANNOSE-1-PHOSPHATE GUANYLYLTRANSFERASE"/>
    <property type="match status" value="1"/>
</dbReference>
<keyword evidence="3 12" id="KW-0808">Transferase</keyword>
<evidence type="ECO:0000313" key="13">
    <source>
        <dbReference type="Proteomes" id="UP001434737"/>
    </source>
</evidence>
<evidence type="ECO:0000313" key="12">
    <source>
        <dbReference type="EMBL" id="XAM18785.1"/>
    </source>
</evidence>
<dbReference type="SUPFAM" id="SSF53448">
    <property type="entry name" value="Nucleotide-diphospho-sugar transferases"/>
    <property type="match status" value="1"/>
</dbReference>
<keyword evidence="12" id="KW-0413">Isomerase</keyword>
<dbReference type="CDD" id="cd02509">
    <property type="entry name" value="GDP-M1P_Guanylyltransferase"/>
    <property type="match status" value="1"/>
</dbReference>
<dbReference type="InterPro" id="IPR014710">
    <property type="entry name" value="RmlC-like_jellyroll"/>
</dbReference>
<dbReference type="Proteomes" id="UP001434737">
    <property type="component" value="Chromosome"/>
</dbReference>
<keyword evidence="6" id="KW-0342">GTP-binding</keyword>
<dbReference type="Pfam" id="PF01050">
    <property type="entry name" value="MannoseP_isomer"/>
    <property type="match status" value="1"/>
</dbReference>
<dbReference type="InterPro" id="IPR054566">
    <property type="entry name" value="ManC/GMP-like_b-helix"/>
</dbReference>
<evidence type="ECO:0000259" key="10">
    <source>
        <dbReference type="Pfam" id="PF01050"/>
    </source>
</evidence>
<dbReference type="InterPro" id="IPR049577">
    <property type="entry name" value="GMPP_N"/>
</dbReference>
<evidence type="ECO:0000256" key="7">
    <source>
        <dbReference type="ARBA" id="ARBA00047343"/>
    </source>
</evidence>
<dbReference type="Pfam" id="PF00483">
    <property type="entry name" value="NTP_transferase"/>
    <property type="match status" value="1"/>
</dbReference>
<evidence type="ECO:0000259" key="9">
    <source>
        <dbReference type="Pfam" id="PF00483"/>
    </source>
</evidence>
<dbReference type="RefSeq" id="WP_343354039.1">
    <property type="nucleotide sequence ID" value="NZ_CP145316.1"/>
</dbReference>
<evidence type="ECO:0000256" key="5">
    <source>
        <dbReference type="ARBA" id="ARBA00022741"/>
    </source>
</evidence>
<evidence type="ECO:0000259" key="11">
    <source>
        <dbReference type="Pfam" id="PF22640"/>
    </source>
</evidence>
<reference evidence="12 13" key="1">
    <citation type="submission" date="2024-02" db="EMBL/GenBank/DDBJ databases">
        <title>Genome and pathogenicity analysis of Helicobacter mastomyrinus isolated from mice.</title>
        <authorList>
            <person name="Zhu L."/>
        </authorList>
    </citation>
    <scope>NUCLEOTIDE SEQUENCE [LARGE SCALE GENOMIC DNA]</scope>
    <source>
        <strain evidence="12 13">Hm-17</strain>
    </source>
</reference>
<keyword evidence="5" id="KW-0547">Nucleotide-binding</keyword>
<dbReference type="EMBL" id="CP145316">
    <property type="protein sequence ID" value="XAM18785.1"/>
    <property type="molecule type" value="Genomic_DNA"/>
</dbReference>
<gene>
    <name evidence="12" type="ORF">V3I05_03635</name>
</gene>
<dbReference type="InterPro" id="IPR051161">
    <property type="entry name" value="Mannose-6P_isomerase_type2"/>
</dbReference>
<sequence length="476" mass="53690">MTISILCGGSGTRLFPLSRELLPKQFASILPKNDTQDSTHSLFQETLLRNQFLVKSGGAFQIITNDNHYFIAQEQAHNSGIELKDFILETMSKNTAPALTFAALSVYESFCLNHLQDDVILALPADHLIKDIAKYQEAIAEAIALANKGFLVTFGIKPDCPHTGYGYIKAKNHIVEKFIEKPSLEEAQNYLKEGYYLWNSGMFCFRAEVFLKELKIYAPDVYESCKLTFEASKDSKVAHFMRLNPAMSENIPHISIDYALMEKSQKVACVSGAFSWSDVGSFESLSLEYPKDSTNNASRNDFITKDCTNNFVISDKVVVGIGLENLMIIDEGDCLLVAKKGYSQQVKDIVNMLKTSHPELTKVHRSAHRPWGSYTVLLESPTYKIKQIIVKPKGRLSLQKHYHRNEHWIIVSGSAYVTIGEHKKFLKANESTYIPMGEVHRLENPGVLPLVLIEVQMGEYLGEDDIVRLSDDYQRL</sequence>
<dbReference type="InterPro" id="IPR011051">
    <property type="entry name" value="RmlC_Cupin_sf"/>
</dbReference>
<comment type="catalytic activity">
    <reaction evidence="7">
        <text>alpha-D-mannose 1-phosphate + GTP + H(+) = GDP-alpha-D-mannose + diphosphate</text>
        <dbReference type="Rhea" id="RHEA:15229"/>
        <dbReference type="ChEBI" id="CHEBI:15378"/>
        <dbReference type="ChEBI" id="CHEBI:33019"/>
        <dbReference type="ChEBI" id="CHEBI:37565"/>
        <dbReference type="ChEBI" id="CHEBI:57527"/>
        <dbReference type="ChEBI" id="CHEBI:58409"/>
        <dbReference type="EC" id="2.7.7.13"/>
    </reaction>
</comment>